<reference evidence="5 6" key="1">
    <citation type="journal article" date="2024" name="Science">
        <title>Giant polyketide synthase enzymes in the biosynthesis of giant marine polyether toxins.</title>
        <authorList>
            <person name="Fallon T.R."/>
            <person name="Shende V.V."/>
            <person name="Wierzbicki I.H."/>
            <person name="Pendleton A.L."/>
            <person name="Watervoot N.F."/>
            <person name="Auber R.P."/>
            <person name="Gonzalez D.J."/>
            <person name="Wisecaver J.H."/>
            <person name="Moore B.S."/>
        </authorList>
    </citation>
    <scope>NUCLEOTIDE SEQUENCE [LARGE SCALE GENOMIC DNA]</scope>
    <source>
        <strain evidence="5 6">12B1</strain>
    </source>
</reference>
<evidence type="ECO:0000313" key="6">
    <source>
        <dbReference type="Proteomes" id="UP001515480"/>
    </source>
</evidence>
<sequence length="342" mass="37724">MAKGKKKEGKARKAEARGREKGRRRGGALDQRQLASFADELRLHGFALHPVARDGNCFFRSLADQLDSQQQRYDDYRQRVVAYMEAHEDDYAPFLTFGEGDEEDDRDFHEYTARMRRDGEWAGQPELLAAARALDVDIVVHQHEMPSYRLSCGKAHARCIHLSYHNGEHYNSVHPLSPAPRAASEKVDVAEELASPSELSVLQGSGCSDLKASAPPPLLAFALPSPPLLAFALPSPPLLALPSPPLLALGFPRRPTWRRPARQAARAALRRSDHDVESAIEWLASGLADATLAQGEADQPEEESGAGPSAATEEEEEKEGEVRRVLCTCPHNLTSVTERFNP</sequence>
<dbReference type="InterPro" id="IPR038765">
    <property type="entry name" value="Papain-like_cys_pep_sf"/>
</dbReference>
<feature type="compositionally biased region" description="Basic residues" evidence="2">
    <location>
        <begin position="1"/>
        <end position="10"/>
    </location>
</feature>
<dbReference type="Gene3D" id="3.90.70.80">
    <property type="match status" value="1"/>
</dbReference>
<dbReference type="Pfam" id="PF02338">
    <property type="entry name" value="OTU"/>
    <property type="match status" value="1"/>
</dbReference>
<protein>
    <recommendedName>
        <fullName evidence="7">Deubiquitinating enzyme A</fullName>
    </recommendedName>
</protein>
<feature type="region of interest" description="Disordered" evidence="2">
    <location>
        <begin position="1"/>
        <end position="29"/>
    </location>
</feature>
<keyword evidence="6" id="KW-1185">Reference proteome</keyword>
<feature type="domain" description="OTU" evidence="4">
    <location>
        <begin position="46"/>
        <end position="176"/>
    </location>
</feature>
<dbReference type="CDD" id="cd22771">
    <property type="entry name" value="OTU_plant_OTU7-like"/>
    <property type="match status" value="1"/>
</dbReference>
<proteinExistence type="predicted"/>
<dbReference type="Proteomes" id="UP001515480">
    <property type="component" value="Unassembled WGS sequence"/>
</dbReference>
<evidence type="ECO:0000256" key="1">
    <source>
        <dbReference type="SAM" id="Coils"/>
    </source>
</evidence>
<organism evidence="5 6">
    <name type="scientific">Prymnesium parvum</name>
    <name type="common">Toxic golden alga</name>
    <dbReference type="NCBI Taxonomy" id="97485"/>
    <lineage>
        <taxon>Eukaryota</taxon>
        <taxon>Haptista</taxon>
        <taxon>Haptophyta</taxon>
        <taxon>Prymnesiophyceae</taxon>
        <taxon>Prymnesiales</taxon>
        <taxon>Prymnesiaceae</taxon>
        <taxon>Prymnesium</taxon>
    </lineage>
</organism>
<keyword evidence="1" id="KW-0175">Coiled coil</keyword>
<feature type="coiled-coil region" evidence="1">
    <location>
        <begin position="59"/>
        <end position="86"/>
    </location>
</feature>
<name>A0AB34J0S2_PRYPA</name>
<dbReference type="SUPFAM" id="SSF46934">
    <property type="entry name" value="UBA-like"/>
    <property type="match status" value="1"/>
</dbReference>
<dbReference type="GO" id="GO:0004843">
    <property type="term" value="F:cysteine-type deubiquitinase activity"/>
    <property type="evidence" value="ECO:0007669"/>
    <property type="project" value="TreeGrafter"/>
</dbReference>
<dbReference type="InterPro" id="IPR015940">
    <property type="entry name" value="UBA"/>
</dbReference>
<feature type="region of interest" description="Disordered" evidence="2">
    <location>
        <begin position="294"/>
        <end position="324"/>
    </location>
</feature>
<dbReference type="InterPro" id="IPR009060">
    <property type="entry name" value="UBA-like_sf"/>
</dbReference>
<dbReference type="Gene3D" id="1.10.8.10">
    <property type="entry name" value="DNA helicase RuvA subunit, C-terminal domain"/>
    <property type="match status" value="1"/>
</dbReference>
<dbReference type="PROSITE" id="PS50802">
    <property type="entry name" value="OTU"/>
    <property type="match status" value="1"/>
</dbReference>
<dbReference type="InterPro" id="IPR050704">
    <property type="entry name" value="Peptidase_C85-like"/>
</dbReference>
<accession>A0AB34J0S2</accession>
<evidence type="ECO:0000256" key="2">
    <source>
        <dbReference type="SAM" id="MobiDB-lite"/>
    </source>
</evidence>
<feature type="domain" description="UBA" evidence="3">
    <location>
        <begin position="246"/>
        <end position="286"/>
    </location>
</feature>
<comment type="caution">
    <text evidence="5">The sequence shown here is derived from an EMBL/GenBank/DDBJ whole genome shotgun (WGS) entry which is preliminary data.</text>
</comment>
<evidence type="ECO:0000259" key="4">
    <source>
        <dbReference type="PROSITE" id="PS50802"/>
    </source>
</evidence>
<dbReference type="SUPFAM" id="SSF54001">
    <property type="entry name" value="Cysteine proteinases"/>
    <property type="match status" value="1"/>
</dbReference>
<dbReference type="PANTHER" id="PTHR12419:SF7">
    <property type="entry name" value="OTU DOMAIN-CONTAINING PROTEIN 3"/>
    <property type="match status" value="1"/>
</dbReference>
<dbReference type="PROSITE" id="PS50030">
    <property type="entry name" value="UBA"/>
    <property type="match status" value="1"/>
</dbReference>
<evidence type="ECO:0008006" key="7">
    <source>
        <dbReference type="Google" id="ProtNLM"/>
    </source>
</evidence>
<dbReference type="PANTHER" id="PTHR12419">
    <property type="entry name" value="OTU DOMAIN CONTAINING PROTEIN"/>
    <property type="match status" value="1"/>
</dbReference>
<evidence type="ECO:0000313" key="5">
    <source>
        <dbReference type="EMBL" id="KAL1511083.1"/>
    </source>
</evidence>
<dbReference type="EMBL" id="JBGBPQ010000014">
    <property type="protein sequence ID" value="KAL1511083.1"/>
    <property type="molecule type" value="Genomic_DNA"/>
</dbReference>
<evidence type="ECO:0000259" key="3">
    <source>
        <dbReference type="PROSITE" id="PS50030"/>
    </source>
</evidence>
<dbReference type="InterPro" id="IPR003323">
    <property type="entry name" value="OTU_dom"/>
</dbReference>
<gene>
    <name evidence="5" type="ORF">AB1Y20_005906</name>
</gene>
<dbReference type="GO" id="GO:0016579">
    <property type="term" value="P:protein deubiquitination"/>
    <property type="evidence" value="ECO:0007669"/>
    <property type="project" value="TreeGrafter"/>
</dbReference>
<dbReference type="AlphaFoldDB" id="A0AB34J0S2"/>